<feature type="transmembrane region" description="Helical" evidence="8">
    <location>
        <begin position="169"/>
        <end position="189"/>
    </location>
</feature>
<feature type="transmembrane region" description="Helical" evidence="8">
    <location>
        <begin position="266"/>
        <end position="292"/>
    </location>
</feature>
<dbReference type="KEGG" id="csq:CSCA_1906"/>
<organism evidence="10 11">
    <name type="scientific">Clostridium scatologenes</name>
    <dbReference type="NCBI Taxonomy" id="1548"/>
    <lineage>
        <taxon>Bacteria</taxon>
        <taxon>Bacillati</taxon>
        <taxon>Bacillota</taxon>
        <taxon>Clostridia</taxon>
        <taxon>Eubacteriales</taxon>
        <taxon>Clostridiaceae</taxon>
        <taxon>Clostridium</taxon>
    </lineage>
</organism>
<evidence type="ECO:0000259" key="9">
    <source>
        <dbReference type="PROSITE" id="PS50850"/>
    </source>
</evidence>
<comment type="similarity">
    <text evidence="2">Belongs to the major facilitator superfamily. EmrB family.</text>
</comment>
<evidence type="ECO:0000256" key="7">
    <source>
        <dbReference type="ARBA" id="ARBA00023136"/>
    </source>
</evidence>
<dbReference type="PANTHER" id="PTHR42718">
    <property type="entry name" value="MAJOR FACILITATOR SUPERFAMILY MULTIDRUG TRANSPORTER MFSC"/>
    <property type="match status" value="1"/>
</dbReference>
<evidence type="ECO:0000256" key="6">
    <source>
        <dbReference type="ARBA" id="ARBA00022989"/>
    </source>
</evidence>
<feature type="transmembrane region" description="Helical" evidence="8">
    <location>
        <begin position="81"/>
        <end position="100"/>
    </location>
</feature>
<dbReference type="STRING" id="1548.CSCA_1906"/>
<protein>
    <submittedName>
        <fullName evidence="10">Drug resistance transporter, EmrB/QacA subfamily</fullName>
    </submittedName>
</protein>
<dbReference type="RefSeq" id="WP_029161785.1">
    <property type="nucleotide sequence ID" value="NZ_CP009933.1"/>
</dbReference>
<evidence type="ECO:0000256" key="4">
    <source>
        <dbReference type="ARBA" id="ARBA00022475"/>
    </source>
</evidence>
<keyword evidence="6 8" id="KW-1133">Transmembrane helix</keyword>
<keyword evidence="3" id="KW-0813">Transport</keyword>
<dbReference type="GO" id="GO:0022857">
    <property type="term" value="F:transmembrane transporter activity"/>
    <property type="evidence" value="ECO:0007669"/>
    <property type="project" value="InterPro"/>
</dbReference>
<feature type="transmembrane region" description="Helical" evidence="8">
    <location>
        <begin position="357"/>
        <end position="374"/>
    </location>
</feature>
<feature type="transmembrane region" description="Helical" evidence="8">
    <location>
        <begin position="139"/>
        <end position="163"/>
    </location>
</feature>
<evidence type="ECO:0000256" key="5">
    <source>
        <dbReference type="ARBA" id="ARBA00022692"/>
    </source>
</evidence>
<dbReference type="NCBIfam" id="TIGR00711">
    <property type="entry name" value="efflux_EmrB"/>
    <property type="match status" value="1"/>
</dbReference>
<feature type="transmembrane region" description="Helical" evidence="8">
    <location>
        <begin position="226"/>
        <end position="246"/>
    </location>
</feature>
<name>A0A0E3GQR5_CLOSL</name>
<evidence type="ECO:0000313" key="10">
    <source>
        <dbReference type="EMBL" id="AKA69031.1"/>
    </source>
</evidence>
<dbReference type="PANTHER" id="PTHR42718:SF9">
    <property type="entry name" value="MAJOR FACILITATOR SUPERFAMILY MULTIDRUG TRANSPORTER MFSC"/>
    <property type="match status" value="1"/>
</dbReference>
<dbReference type="Proteomes" id="UP000033115">
    <property type="component" value="Chromosome"/>
</dbReference>
<dbReference type="HOGENOM" id="CLU_000960_28_3_9"/>
<dbReference type="Gene3D" id="1.20.1250.20">
    <property type="entry name" value="MFS general substrate transporter like domains"/>
    <property type="match status" value="1"/>
</dbReference>
<evidence type="ECO:0000256" key="3">
    <source>
        <dbReference type="ARBA" id="ARBA00022448"/>
    </source>
</evidence>
<keyword evidence="5 8" id="KW-0812">Transmembrane</keyword>
<keyword evidence="7 8" id="KW-0472">Membrane</keyword>
<dbReference type="InterPro" id="IPR004638">
    <property type="entry name" value="EmrB-like"/>
</dbReference>
<dbReference type="AlphaFoldDB" id="A0A0E3GQR5"/>
<sequence length="487" mass="53824">MKEINKDIYKNKWPILFVVVSMSFMACIDSSIVNVALPVMSKKLSVSMASIEWVIVSYVMTICSIILIFGRLGDIKGKIRVFRFGIVIFTLASFMCGFSNNLIQLVFFRIVQGIGAAAYMANNQGIITQVFPKNERGKALGILGSFVAMGTLIGPPAGGFIISVMEWNYIFLINVPLGIAAFILGLKVFPKSENNSEKIDMKGAVLFFIVVICLFTALTWGQKIGYNNPIIILGFVVSIISFVIFIKLEDKIDNPLLQLDIFKNNVFSLSLFCAFISFICLSASGILIPFYLQDTLKLTSRMAGVIMMVQPLIIAVLSPLSGNLSDKIGSELLTFLGLIFTSIGFLLMSFLNEKSSIMFIIGFVSVIAVGNALFQPSNNSLIMSSVPRDKLGIAGSVNSLTRNLGQIFGVTLATSFLYVCMSYKIGYHVVDYISGRDDVFIYGMRWVYAILVIICGIGWMLTAFRLYKSKTKADLNTENYKKKISHL</sequence>
<dbReference type="InterPro" id="IPR036259">
    <property type="entry name" value="MFS_trans_sf"/>
</dbReference>
<feature type="transmembrane region" description="Helical" evidence="8">
    <location>
        <begin position="332"/>
        <end position="351"/>
    </location>
</feature>
<feature type="transmembrane region" description="Helical" evidence="8">
    <location>
        <begin position="12"/>
        <end position="37"/>
    </location>
</feature>
<feature type="transmembrane region" description="Helical" evidence="8">
    <location>
        <begin position="106"/>
        <end position="127"/>
    </location>
</feature>
<dbReference type="InterPro" id="IPR011701">
    <property type="entry name" value="MFS"/>
</dbReference>
<feature type="transmembrane region" description="Helical" evidence="8">
    <location>
        <begin position="201"/>
        <end position="220"/>
    </location>
</feature>
<dbReference type="PROSITE" id="PS50850">
    <property type="entry name" value="MFS"/>
    <property type="match status" value="1"/>
</dbReference>
<dbReference type="PRINTS" id="PR01036">
    <property type="entry name" value="TCRTETB"/>
</dbReference>
<dbReference type="SUPFAM" id="SSF103473">
    <property type="entry name" value="MFS general substrate transporter"/>
    <property type="match status" value="1"/>
</dbReference>
<keyword evidence="11" id="KW-1185">Reference proteome</keyword>
<dbReference type="FunFam" id="1.20.1720.10:FF:000021">
    <property type="entry name" value="Drug resistance transporter, EmrB/QacA subfamily"/>
    <property type="match status" value="1"/>
</dbReference>
<dbReference type="Gene3D" id="1.20.1720.10">
    <property type="entry name" value="Multidrug resistance protein D"/>
    <property type="match status" value="1"/>
</dbReference>
<gene>
    <name evidence="10" type="ORF">CSCA_1906</name>
</gene>
<feature type="transmembrane region" description="Helical" evidence="8">
    <location>
        <begin position="407"/>
        <end position="426"/>
    </location>
</feature>
<accession>A0A0E3GQR5</accession>
<keyword evidence="4" id="KW-1003">Cell membrane</keyword>
<reference evidence="10 11" key="1">
    <citation type="journal article" date="2015" name="J. Biotechnol.">
        <title>Complete genome sequence of a malodorant-producing acetogen, Clostridium scatologenes ATCC 25775(T).</title>
        <authorList>
            <person name="Zhu Z."/>
            <person name="Guo T."/>
            <person name="Zheng H."/>
            <person name="Song T."/>
            <person name="Ouyang P."/>
            <person name="Xie J."/>
        </authorList>
    </citation>
    <scope>NUCLEOTIDE SEQUENCE [LARGE SCALE GENOMIC DNA]</scope>
    <source>
        <strain evidence="10 11">ATCC 25775</strain>
    </source>
</reference>
<dbReference type="CDD" id="cd17321">
    <property type="entry name" value="MFS_MMR_MDR_like"/>
    <property type="match status" value="1"/>
</dbReference>
<proteinExistence type="inferred from homology"/>
<dbReference type="InterPro" id="IPR020846">
    <property type="entry name" value="MFS_dom"/>
</dbReference>
<dbReference type="EMBL" id="CP009933">
    <property type="protein sequence ID" value="AKA69031.1"/>
    <property type="molecule type" value="Genomic_DNA"/>
</dbReference>
<evidence type="ECO:0000256" key="2">
    <source>
        <dbReference type="ARBA" id="ARBA00008537"/>
    </source>
</evidence>
<comment type="subcellular location">
    <subcellularLocation>
        <location evidence="1">Cell membrane</location>
        <topology evidence="1">Multi-pass membrane protein</topology>
    </subcellularLocation>
</comment>
<evidence type="ECO:0000256" key="1">
    <source>
        <dbReference type="ARBA" id="ARBA00004651"/>
    </source>
</evidence>
<dbReference type="GO" id="GO:0005886">
    <property type="term" value="C:plasma membrane"/>
    <property type="evidence" value="ECO:0007669"/>
    <property type="project" value="UniProtKB-SubCell"/>
</dbReference>
<feature type="transmembrane region" description="Helical" evidence="8">
    <location>
        <begin position="446"/>
        <end position="467"/>
    </location>
</feature>
<feature type="transmembrane region" description="Helical" evidence="8">
    <location>
        <begin position="49"/>
        <end position="69"/>
    </location>
</feature>
<feature type="transmembrane region" description="Helical" evidence="8">
    <location>
        <begin position="298"/>
        <end position="320"/>
    </location>
</feature>
<evidence type="ECO:0000313" key="11">
    <source>
        <dbReference type="Proteomes" id="UP000033115"/>
    </source>
</evidence>
<dbReference type="Pfam" id="PF07690">
    <property type="entry name" value="MFS_1"/>
    <property type="match status" value="1"/>
</dbReference>
<dbReference type="PROSITE" id="PS51257">
    <property type="entry name" value="PROKAR_LIPOPROTEIN"/>
    <property type="match status" value="1"/>
</dbReference>
<evidence type="ECO:0000256" key="8">
    <source>
        <dbReference type="SAM" id="Phobius"/>
    </source>
</evidence>
<feature type="domain" description="Major facilitator superfamily (MFS) profile" evidence="9">
    <location>
        <begin position="15"/>
        <end position="470"/>
    </location>
</feature>